<evidence type="ECO:0008006" key="4">
    <source>
        <dbReference type="Google" id="ProtNLM"/>
    </source>
</evidence>
<feature type="transmembrane region" description="Helical" evidence="1">
    <location>
        <begin position="102"/>
        <end position="124"/>
    </location>
</feature>
<keyword evidence="1" id="KW-0472">Membrane</keyword>
<accession>A0A2M9CH81</accession>
<feature type="transmembrane region" description="Helical" evidence="1">
    <location>
        <begin position="43"/>
        <end position="66"/>
    </location>
</feature>
<evidence type="ECO:0000313" key="2">
    <source>
        <dbReference type="EMBL" id="PJJ71273.1"/>
    </source>
</evidence>
<keyword evidence="1" id="KW-0812">Transmembrane</keyword>
<dbReference type="EMBL" id="PGFF01000001">
    <property type="protein sequence ID" value="PJJ71273.1"/>
    <property type="molecule type" value="Genomic_DNA"/>
</dbReference>
<dbReference type="AlphaFoldDB" id="A0A2M9CH81"/>
<reference evidence="2 3" key="1">
    <citation type="submission" date="2017-11" db="EMBL/GenBank/DDBJ databases">
        <title>Genomic Encyclopedia of Archaeal and Bacterial Type Strains, Phase II (KMG-II): From Individual Species to Whole Genera.</title>
        <authorList>
            <person name="Goeker M."/>
        </authorList>
    </citation>
    <scope>NUCLEOTIDE SEQUENCE [LARGE SCALE GENOMIC DNA]</scope>
    <source>
        <strain evidence="2 3">DSM 27393</strain>
    </source>
</reference>
<comment type="caution">
    <text evidence="2">The sequence shown here is derived from an EMBL/GenBank/DDBJ whole genome shotgun (WGS) entry which is preliminary data.</text>
</comment>
<keyword evidence="1" id="KW-1133">Transmembrane helix</keyword>
<protein>
    <recommendedName>
        <fullName evidence="4">Histidine kinase</fullName>
    </recommendedName>
</protein>
<dbReference type="RefSeq" id="WP_100363587.1">
    <property type="nucleotide sequence ID" value="NZ_PGFF01000001.1"/>
</dbReference>
<name>A0A2M9CH81_9MICO</name>
<sequence>MSGRARPKTLITLVILLIAEAAVVASAAVFLLYELVTEPAASVVSAVALVVLAALAAVWLAVLAAATWRRRPWIRGGALVWQVLQLAVAVGSFQGPAPRPDIGWALAIPAVIVLVLLFTPGVLASTRREA</sequence>
<dbReference type="Proteomes" id="UP000228758">
    <property type="component" value="Unassembled WGS sequence"/>
</dbReference>
<feature type="transmembrane region" description="Helical" evidence="1">
    <location>
        <begin position="78"/>
        <end position="96"/>
    </location>
</feature>
<gene>
    <name evidence="2" type="ORF">CLV46_0815</name>
</gene>
<proteinExistence type="predicted"/>
<evidence type="ECO:0000313" key="3">
    <source>
        <dbReference type="Proteomes" id="UP000228758"/>
    </source>
</evidence>
<organism evidence="2 3">
    <name type="scientific">Diaminobutyricimonas aerilata</name>
    <dbReference type="NCBI Taxonomy" id="1162967"/>
    <lineage>
        <taxon>Bacteria</taxon>
        <taxon>Bacillati</taxon>
        <taxon>Actinomycetota</taxon>
        <taxon>Actinomycetes</taxon>
        <taxon>Micrococcales</taxon>
        <taxon>Microbacteriaceae</taxon>
        <taxon>Diaminobutyricimonas</taxon>
    </lineage>
</organism>
<evidence type="ECO:0000256" key="1">
    <source>
        <dbReference type="SAM" id="Phobius"/>
    </source>
</evidence>
<keyword evidence="3" id="KW-1185">Reference proteome</keyword>